<name>A0A315ZR77_9FIRM</name>
<protein>
    <submittedName>
        <fullName evidence="1">Mobilisation protein (MobC)</fullName>
    </submittedName>
</protein>
<keyword evidence="2" id="KW-1185">Reference proteome</keyword>
<evidence type="ECO:0000313" key="1">
    <source>
        <dbReference type="EMBL" id="SUQ15806.1"/>
    </source>
</evidence>
<reference evidence="2" key="1">
    <citation type="submission" date="2017-07" db="EMBL/GenBank/DDBJ databases">
        <authorList>
            <person name="Varghese N."/>
            <person name="Submissions S."/>
        </authorList>
    </citation>
    <scope>NUCLEOTIDE SEQUENCE [LARGE SCALE GENOMIC DNA]</scope>
    <source>
        <strain evidence="2">NLAE-zl-C134</strain>
    </source>
</reference>
<sequence length="111" mass="12993">MRKRNVPILFRLNRKEAESLDKKVKKSGLNREAYLRQVISGVVPRDAPPPDYYSMMRELHKIGNNLNQIAQKAHTLNVIDVQRYDKDMRQFEKAVAKITEAVILPEKRSEF</sequence>
<gene>
    <name evidence="1" type="ORF">SAMN05216529_11667</name>
</gene>
<dbReference type="Pfam" id="PF21983">
    <property type="entry name" value="NikA-like"/>
    <property type="match status" value="1"/>
</dbReference>
<dbReference type="RefSeq" id="WP_109713955.1">
    <property type="nucleotide sequence ID" value="NZ_QGDS01000016.1"/>
</dbReference>
<dbReference type="InterPro" id="IPR053842">
    <property type="entry name" value="NikA-like"/>
</dbReference>
<dbReference type="EMBL" id="UHJJ01000016">
    <property type="protein sequence ID" value="SUQ15806.1"/>
    <property type="molecule type" value="Genomic_DNA"/>
</dbReference>
<dbReference type="AlphaFoldDB" id="A0A315ZR77"/>
<dbReference type="Proteomes" id="UP000254051">
    <property type="component" value="Unassembled WGS sequence"/>
</dbReference>
<accession>A0A315ZR77</accession>
<dbReference type="OrthoDB" id="9796842at2"/>
<organism evidence="1 2">
    <name type="scientific">Faecalicatena contorta</name>
    <dbReference type="NCBI Taxonomy" id="39482"/>
    <lineage>
        <taxon>Bacteria</taxon>
        <taxon>Bacillati</taxon>
        <taxon>Bacillota</taxon>
        <taxon>Clostridia</taxon>
        <taxon>Lachnospirales</taxon>
        <taxon>Lachnospiraceae</taxon>
        <taxon>Faecalicatena</taxon>
    </lineage>
</organism>
<proteinExistence type="predicted"/>
<evidence type="ECO:0000313" key="2">
    <source>
        <dbReference type="Proteomes" id="UP000254051"/>
    </source>
</evidence>